<dbReference type="SUPFAM" id="SSF55729">
    <property type="entry name" value="Acyl-CoA N-acyltransferases (Nat)"/>
    <property type="match status" value="1"/>
</dbReference>
<evidence type="ECO:0000313" key="2">
    <source>
        <dbReference type="EMBL" id="PJE69615.1"/>
    </source>
</evidence>
<proteinExistence type="predicted"/>
<dbReference type="PANTHER" id="PTHR43415">
    <property type="entry name" value="SPERMIDINE N(1)-ACETYLTRANSFERASE"/>
    <property type="match status" value="1"/>
</dbReference>
<dbReference type="Pfam" id="PF00583">
    <property type="entry name" value="Acetyltransf_1"/>
    <property type="match status" value="1"/>
</dbReference>
<accession>A0A2H9T1L0</accession>
<dbReference type="EMBL" id="PFEN01000018">
    <property type="protein sequence ID" value="PJE69615.1"/>
    <property type="molecule type" value="Genomic_DNA"/>
</dbReference>
<dbReference type="PANTHER" id="PTHR43415:SF3">
    <property type="entry name" value="GNAT-FAMILY ACETYLTRANSFERASE"/>
    <property type="match status" value="1"/>
</dbReference>
<comment type="caution">
    <text evidence="2">The sequence shown here is derived from an EMBL/GenBank/DDBJ whole genome shotgun (WGS) entry which is preliminary data.</text>
</comment>
<gene>
    <name evidence="2" type="ORF">COU98_01105</name>
</gene>
<dbReference type="Proteomes" id="UP000236946">
    <property type="component" value="Unassembled WGS sequence"/>
</dbReference>
<feature type="domain" description="N-acetyltransferase" evidence="1">
    <location>
        <begin position="4"/>
        <end position="157"/>
    </location>
</feature>
<evidence type="ECO:0000313" key="3">
    <source>
        <dbReference type="Proteomes" id="UP000236946"/>
    </source>
</evidence>
<dbReference type="Gene3D" id="3.40.630.30">
    <property type="match status" value="1"/>
</dbReference>
<dbReference type="InterPro" id="IPR016181">
    <property type="entry name" value="Acyl_CoA_acyltransferase"/>
</dbReference>
<protein>
    <recommendedName>
        <fullName evidence="1">N-acetyltransferase domain-containing protein</fullName>
    </recommendedName>
</protein>
<organism evidence="2 3">
    <name type="scientific">Candidatus Staskawiczbacteria bacterium CG10_big_fil_rev_8_21_14_0_10_38_10</name>
    <dbReference type="NCBI Taxonomy" id="1974891"/>
    <lineage>
        <taxon>Bacteria</taxon>
        <taxon>Candidatus Staskawicziibacteriota</taxon>
    </lineage>
</organism>
<dbReference type="GO" id="GO:0016747">
    <property type="term" value="F:acyltransferase activity, transferring groups other than amino-acyl groups"/>
    <property type="evidence" value="ECO:0007669"/>
    <property type="project" value="InterPro"/>
</dbReference>
<name>A0A2H9T1L0_9BACT</name>
<dbReference type="CDD" id="cd04301">
    <property type="entry name" value="NAT_SF"/>
    <property type="match status" value="1"/>
</dbReference>
<dbReference type="PROSITE" id="PS51186">
    <property type="entry name" value="GNAT"/>
    <property type="match status" value="1"/>
</dbReference>
<dbReference type="AlphaFoldDB" id="A0A2H9T1L0"/>
<evidence type="ECO:0000259" key="1">
    <source>
        <dbReference type="PROSITE" id="PS51186"/>
    </source>
</evidence>
<dbReference type="InterPro" id="IPR000182">
    <property type="entry name" value="GNAT_dom"/>
</dbReference>
<sequence>MDKIALRKINPSDKKYFAKWWIDKELIKLTSGILRTVSDKKVEKYFSMMLASKRDHYFIILVKEKVVGHISLMKRARNWYETQIVIGEKNYWNKGIGTRVIQSLLKKAKRLGIGKIYLEVRPANVRAIRAYGKCGFIATRIKKYPRNKYLPETLRMELIFC</sequence>
<reference evidence="3" key="1">
    <citation type="submission" date="2017-09" db="EMBL/GenBank/DDBJ databases">
        <title>Depth-based differentiation of microbial function through sediment-hosted aquifers and enrichment of novel symbionts in the deep terrestrial subsurface.</title>
        <authorList>
            <person name="Probst A.J."/>
            <person name="Ladd B."/>
            <person name="Jarett J.K."/>
            <person name="Geller-Mcgrath D.E."/>
            <person name="Sieber C.M.K."/>
            <person name="Emerson J.B."/>
            <person name="Anantharaman K."/>
            <person name="Thomas B.C."/>
            <person name="Malmstrom R."/>
            <person name="Stieglmeier M."/>
            <person name="Klingl A."/>
            <person name="Woyke T."/>
            <person name="Ryan C.M."/>
            <person name="Banfield J.F."/>
        </authorList>
    </citation>
    <scope>NUCLEOTIDE SEQUENCE [LARGE SCALE GENOMIC DNA]</scope>
</reference>